<dbReference type="AlphaFoldDB" id="A0A1F6GRB9"/>
<evidence type="ECO:0000313" key="1">
    <source>
        <dbReference type="EMBL" id="OGH00541.1"/>
    </source>
</evidence>
<dbReference type="EMBL" id="MFNF01000045">
    <property type="protein sequence ID" value="OGH00541.1"/>
    <property type="molecule type" value="Genomic_DNA"/>
</dbReference>
<accession>A0A1F6GRB9</accession>
<evidence type="ECO:0000313" key="2">
    <source>
        <dbReference type="Proteomes" id="UP000177583"/>
    </source>
</evidence>
<evidence type="ECO:0008006" key="3">
    <source>
        <dbReference type="Google" id="ProtNLM"/>
    </source>
</evidence>
<dbReference type="SUPFAM" id="SSF89447">
    <property type="entry name" value="AbrB/MazE/MraZ-like"/>
    <property type="match status" value="1"/>
</dbReference>
<organism evidence="1 2">
    <name type="scientific">Candidatus Lambdaproteobacteria bacterium RIFOXYD2_FULL_56_26</name>
    <dbReference type="NCBI Taxonomy" id="1817773"/>
    <lineage>
        <taxon>Bacteria</taxon>
        <taxon>Pseudomonadati</taxon>
        <taxon>Pseudomonadota</taxon>
        <taxon>Candidatus Lambdaproteobacteria</taxon>
    </lineage>
</organism>
<dbReference type="Gene3D" id="2.10.260.10">
    <property type="match status" value="1"/>
</dbReference>
<name>A0A1F6GRB9_9PROT</name>
<gene>
    <name evidence="1" type="ORF">A2557_10425</name>
</gene>
<protein>
    <recommendedName>
        <fullName evidence="3">MazE family transcriptional regulator</fullName>
    </recommendedName>
</protein>
<reference evidence="1 2" key="1">
    <citation type="journal article" date="2016" name="Nat. Commun.">
        <title>Thousands of microbial genomes shed light on interconnected biogeochemical processes in an aquifer system.</title>
        <authorList>
            <person name="Anantharaman K."/>
            <person name="Brown C.T."/>
            <person name="Hug L.A."/>
            <person name="Sharon I."/>
            <person name="Castelle C.J."/>
            <person name="Probst A.J."/>
            <person name="Thomas B.C."/>
            <person name="Singh A."/>
            <person name="Wilkins M.J."/>
            <person name="Karaoz U."/>
            <person name="Brodie E.L."/>
            <person name="Williams K.H."/>
            <person name="Hubbard S.S."/>
            <person name="Banfield J.F."/>
        </authorList>
    </citation>
    <scope>NUCLEOTIDE SEQUENCE [LARGE SCALE GENOMIC DNA]</scope>
</reference>
<sequence>MELKLIQIGNSQGIRLPKAVLDEVGPFAVADLQIKDGALVITPKRAPRQGWEEEFKGFGQAAEEKELLADLEQVTPEEDWTW</sequence>
<dbReference type="Proteomes" id="UP000177583">
    <property type="component" value="Unassembled WGS sequence"/>
</dbReference>
<dbReference type="InterPro" id="IPR037914">
    <property type="entry name" value="SpoVT-AbrB_sf"/>
</dbReference>
<comment type="caution">
    <text evidence="1">The sequence shown here is derived from an EMBL/GenBank/DDBJ whole genome shotgun (WGS) entry which is preliminary data.</text>
</comment>
<proteinExistence type="predicted"/>